<dbReference type="Gene3D" id="3.20.20.150">
    <property type="entry name" value="Divalent-metal-dependent TIM barrel enzymes"/>
    <property type="match status" value="1"/>
</dbReference>
<dbReference type="InterPro" id="IPR013022">
    <property type="entry name" value="Xyl_isomerase-like_TIM-brl"/>
</dbReference>
<name>A0A7Z1AUV7_9PSEU</name>
<evidence type="ECO:0000313" key="2">
    <source>
        <dbReference type="EMBL" id="OLF04617.1"/>
    </source>
</evidence>
<dbReference type="PANTHER" id="PTHR12110:SF52">
    <property type="entry name" value="XYLOSE ISOMERASE"/>
    <property type="match status" value="1"/>
</dbReference>
<sequence>MSAFHLGYGTNGFANHRLDDALRLIADLGYTAVALTLDHHHLDPYDDDVLAETDRVARLLARLGLRCVVETGARYLLDPSRKHHPTLVCDEPAARIDFLRRAVRIAAELDADCVSFWSGIRPSSVNPELAWRRMRTGVSTVLDEATPLGVRLGLEPEPGMFVERLADALHLRADLGEPELLGITLDVGHCVAVEPQDAPACVREAAGLLVNVQLDDMRPGVHEHLEFGEGDLDLAATLAALDEVGYTGVAAVELPRHSHAAPDVAATAISALRAAMVPDRAPRTVEGEVEWVTQVDHPWLVDAEDRVRADPAAIATLFPAVGRKVGRAPLRPESDPQGLVHGTVDDLARTRLLTVLAGVLAGEALTTEIAQLYRYGDDAERRGVLRGLGALPEEVAGTGLEIVRDALRANDIRLVAAAMGAFGARHLDAHAWRHGVLKCLFVGVPLAAVADLDRRADAELRRMVSDYADERRAAGRDVPADAERLLEVRS</sequence>
<dbReference type="PANTHER" id="PTHR12110">
    <property type="entry name" value="HYDROXYPYRUVATE ISOMERASE"/>
    <property type="match status" value="1"/>
</dbReference>
<dbReference type="RefSeq" id="WP_075138345.1">
    <property type="nucleotide sequence ID" value="NZ_MSIF01000041.1"/>
</dbReference>
<feature type="domain" description="Xylose isomerase-like TIM barrel" evidence="1">
    <location>
        <begin position="22"/>
        <end position="274"/>
    </location>
</feature>
<dbReference type="Pfam" id="PF01261">
    <property type="entry name" value="AP_endonuc_2"/>
    <property type="match status" value="1"/>
</dbReference>
<dbReference type="InterPro" id="IPR036237">
    <property type="entry name" value="Xyl_isomerase-like_sf"/>
</dbReference>
<dbReference type="Proteomes" id="UP000185696">
    <property type="component" value="Unassembled WGS sequence"/>
</dbReference>
<protein>
    <submittedName>
        <fullName evidence="2">Sugar phosphate isomerase</fullName>
    </submittedName>
</protein>
<dbReference type="NCBIfam" id="NF035938">
    <property type="entry name" value="EboA_domain"/>
    <property type="match status" value="1"/>
</dbReference>
<evidence type="ECO:0000313" key="3">
    <source>
        <dbReference type="Proteomes" id="UP000185696"/>
    </source>
</evidence>
<gene>
    <name evidence="2" type="ORF">BLA60_40195</name>
</gene>
<dbReference type="GO" id="GO:0016853">
    <property type="term" value="F:isomerase activity"/>
    <property type="evidence" value="ECO:0007669"/>
    <property type="project" value="UniProtKB-KW"/>
</dbReference>
<dbReference type="InterPro" id="IPR050312">
    <property type="entry name" value="IolE/XylAMocC-like"/>
</dbReference>
<dbReference type="EMBL" id="MSIF01000041">
    <property type="protein sequence ID" value="OLF04617.1"/>
    <property type="molecule type" value="Genomic_DNA"/>
</dbReference>
<evidence type="ECO:0000259" key="1">
    <source>
        <dbReference type="Pfam" id="PF01261"/>
    </source>
</evidence>
<keyword evidence="3" id="KW-1185">Reference proteome</keyword>
<organism evidence="2 3">
    <name type="scientific">Actinophytocola xinjiangensis</name>
    <dbReference type="NCBI Taxonomy" id="485602"/>
    <lineage>
        <taxon>Bacteria</taxon>
        <taxon>Bacillati</taxon>
        <taxon>Actinomycetota</taxon>
        <taxon>Actinomycetes</taxon>
        <taxon>Pseudonocardiales</taxon>
        <taxon>Pseudonocardiaceae</taxon>
    </lineage>
</organism>
<comment type="caution">
    <text evidence="2">The sequence shown here is derived from an EMBL/GenBank/DDBJ whole genome shotgun (WGS) entry which is preliminary data.</text>
</comment>
<dbReference type="InterPro" id="IPR047715">
    <property type="entry name" value="EboA_dom"/>
</dbReference>
<accession>A0A7Z1AUV7</accession>
<dbReference type="SUPFAM" id="SSF51658">
    <property type="entry name" value="Xylose isomerase-like"/>
    <property type="match status" value="1"/>
</dbReference>
<dbReference type="OrthoDB" id="1900402at2"/>
<proteinExistence type="predicted"/>
<dbReference type="AlphaFoldDB" id="A0A7Z1AUV7"/>
<keyword evidence="2" id="KW-0413">Isomerase</keyword>
<reference evidence="2 3" key="1">
    <citation type="submission" date="2016-12" db="EMBL/GenBank/DDBJ databases">
        <title>The draft genome sequence of Actinophytocola xinjiangensis.</title>
        <authorList>
            <person name="Wang W."/>
            <person name="Yuan L."/>
        </authorList>
    </citation>
    <scope>NUCLEOTIDE SEQUENCE [LARGE SCALE GENOMIC DNA]</scope>
    <source>
        <strain evidence="2 3">CGMCC 4.4663</strain>
    </source>
</reference>